<dbReference type="SMART" id="SM00490">
    <property type="entry name" value="HELICc"/>
    <property type="match status" value="1"/>
</dbReference>
<evidence type="ECO:0000313" key="11">
    <source>
        <dbReference type="EMBL" id="KAL3717881.1"/>
    </source>
</evidence>
<dbReference type="PANTHER" id="PTHR45865:SF1">
    <property type="entry name" value="E3 UBIQUITIN-PROTEIN LIGASE SHPRH"/>
    <property type="match status" value="1"/>
</dbReference>
<name>A0ABD3IVB4_EUCGL</name>
<dbReference type="SUPFAM" id="SSF52540">
    <property type="entry name" value="P-loop containing nucleoside triphosphate hydrolases"/>
    <property type="match status" value="2"/>
</dbReference>
<dbReference type="GO" id="GO:0008270">
    <property type="term" value="F:zinc ion binding"/>
    <property type="evidence" value="ECO:0007669"/>
    <property type="project" value="UniProtKB-KW"/>
</dbReference>
<keyword evidence="12" id="KW-1185">Reference proteome</keyword>
<evidence type="ECO:0000256" key="2">
    <source>
        <dbReference type="ARBA" id="ARBA00022723"/>
    </source>
</evidence>
<dbReference type="Gene3D" id="3.40.50.10810">
    <property type="entry name" value="Tandem AAA-ATPase domain"/>
    <property type="match status" value="2"/>
</dbReference>
<keyword evidence="3 6" id="KW-0863">Zinc-finger</keyword>
<dbReference type="InterPro" id="IPR001650">
    <property type="entry name" value="Helicase_C-like"/>
</dbReference>
<comment type="similarity">
    <text evidence="1">Belongs to the SNF2/RAD54 helicase family. RAD16 subfamily.</text>
</comment>
<dbReference type="InterPro" id="IPR027417">
    <property type="entry name" value="P-loop_NTPase"/>
</dbReference>
<dbReference type="PANTHER" id="PTHR45865">
    <property type="entry name" value="E3 UBIQUITIN-PROTEIN LIGASE SHPRH FAMILY MEMBER"/>
    <property type="match status" value="1"/>
</dbReference>
<dbReference type="SUPFAM" id="SSF57903">
    <property type="entry name" value="FYVE/PHD zinc finger"/>
    <property type="match status" value="1"/>
</dbReference>
<dbReference type="InterPro" id="IPR019786">
    <property type="entry name" value="Zinc_finger_PHD-type_CS"/>
</dbReference>
<dbReference type="InterPro" id="IPR049730">
    <property type="entry name" value="SNF2/RAD54-like_C"/>
</dbReference>
<dbReference type="InterPro" id="IPR017907">
    <property type="entry name" value="Znf_RING_CS"/>
</dbReference>
<organism evidence="11 12">
    <name type="scientific">Eucalyptus globulus</name>
    <name type="common">Tasmanian blue gum</name>
    <dbReference type="NCBI Taxonomy" id="34317"/>
    <lineage>
        <taxon>Eukaryota</taxon>
        <taxon>Viridiplantae</taxon>
        <taxon>Streptophyta</taxon>
        <taxon>Embryophyta</taxon>
        <taxon>Tracheophyta</taxon>
        <taxon>Spermatophyta</taxon>
        <taxon>Magnoliopsida</taxon>
        <taxon>eudicotyledons</taxon>
        <taxon>Gunneridae</taxon>
        <taxon>Pentapetalae</taxon>
        <taxon>rosids</taxon>
        <taxon>malvids</taxon>
        <taxon>Myrtales</taxon>
        <taxon>Myrtaceae</taxon>
        <taxon>Myrtoideae</taxon>
        <taxon>Eucalypteae</taxon>
        <taxon>Eucalyptus</taxon>
    </lineage>
</organism>
<feature type="compositionally biased region" description="Polar residues" evidence="7">
    <location>
        <begin position="60"/>
        <end position="79"/>
    </location>
</feature>
<feature type="compositionally biased region" description="Basic residues" evidence="7">
    <location>
        <begin position="793"/>
        <end position="802"/>
    </location>
</feature>
<dbReference type="SMART" id="SM00249">
    <property type="entry name" value="PHD"/>
    <property type="match status" value="1"/>
</dbReference>
<feature type="region of interest" description="Disordered" evidence="7">
    <location>
        <begin position="788"/>
        <end position="826"/>
    </location>
</feature>
<dbReference type="InterPro" id="IPR011011">
    <property type="entry name" value="Znf_FYVE_PHD"/>
</dbReference>
<dbReference type="Pfam" id="PF21324">
    <property type="entry name" value="SHPRH_helical-2nd"/>
    <property type="match status" value="1"/>
</dbReference>
<evidence type="ECO:0000256" key="5">
    <source>
        <dbReference type="ARBA" id="ARBA00022833"/>
    </source>
</evidence>
<dbReference type="Pfam" id="PF00176">
    <property type="entry name" value="SNF2-rel_dom"/>
    <property type="match status" value="1"/>
</dbReference>
<evidence type="ECO:0000256" key="1">
    <source>
        <dbReference type="ARBA" id="ARBA00008438"/>
    </source>
</evidence>
<dbReference type="InterPro" id="IPR014001">
    <property type="entry name" value="Helicase_ATP-bd"/>
</dbReference>
<feature type="region of interest" description="Disordered" evidence="7">
    <location>
        <begin position="183"/>
        <end position="210"/>
    </location>
</feature>
<dbReference type="PROSITE" id="PS51192">
    <property type="entry name" value="HELICASE_ATP_BIND_1"/>
    <property type="match status" value="1"/>
</dbReference>
<dbReference type="Pfam" id="PF21325">
    <property type="entry name" value="SHPRH_helical-1st"/>
    <property type="match status" value="1"/>
</dbReference>
<evidence type="ECO:0000256" key="4">
    <source>
        <dbReference type="ARBA" id="ARBA00022801"/>
    </source>
</evidence>
<feature type="compositionally biased region" description="Low complexity" evidence="7">
    <location>
        <begin position="542"/>
        <end position="557"/>
    </location>
</feature>
<evidence type="ECO:0000256" key="7">
    <source>
        <dbReference type="SAM" id="MobiDB-lite"/>
    </source>
</evidence>
<dbReference type="EMBL" id="JBJKBG010000010">
    <property type="protein sequence ID" value="KAL3717881.1"/>
    <property type="molecule type" value="Genomic_DNA"/>
</dbReference>
<dbReference type="InterPro" id="IPR001965">
    <property type="entry name" value="Znf_PHD"/>
</dbReference>
<dbReference type="Gene3D" id="3.40.50.300">
    <property type="entry name" value="P-loop containing nucleotide triphosphate hydrolases"/>
    <property type="match status" value="1"/>
</dbReference>
<feature type="region of interest" description="Disordered" evidence="7">
    <location>
        <begin position="2218"/>
        <end position="2237"/>
    </location>
</feature>
<dbReference type="CDD" id="cd18070">
    <property type="entry name" value="DEXQc_SHPRH"/>
    <property type="match status" value="1"/>
</dbReference>
<evidence type="ECO:0000313" key="12">
    <source>
        <dbReference type="Proteomes" id="UP001634007"/>
    </source>
</evidence>
<feature type="region of interest" description="Disordered" evidence="7">
    <location>
        <begin position="46"/>
        <end position="105"/>
    </location>
</feature>
<dbReference type="InterPro" id="IPR013083">
    <property type="entry name" value="Znf_RING/FYVE/PHD"/>
</dbReference>
<proteinExistence type="inferred from homology"/>
<gene>
    <name evidence="11" type="ORF">ACJRO7_003077</name>
</gene>
<accession>A0ABD3IVB4</accession>
<keyword evidence="2" id="KW-0479">Metal-binding</keyword>
<evidence type="ECO:0000256" key="6">
    <source>
        <dbReference type="PROSITE-ProRule" id="PRU00175"/>
    </source>
</evidence>
<feature type="region of interest" description="Disordered" evidence="7">
    <location>
        <begin position="656"/>
        <end position="688"/>
    </location>
</feature>
<dbReference type="PROSITE" id="PS50089">
    <property type="entry name" value="ZF_RING_2"/>
    <property type="match status" value="1"/>
</dbReference>
<dbReference type="PROSITE" id="PS51194">
    <property type="entry name" value="HELICASE_CTER"/>
    <property type="match status" value="1"/>
</dbReference>
<feature type="compositionally biased region" description="Basic and acidic residues" evidence="7">
    <location>
        <begin position="46"/>
        <end position="59"/>
    </location>
</feature>
<feature type="region of interest" description="Disordered" evidence="7">
    <location>
        <begin position="143"/>
        <end position="165"/>
    </location>
</feature>
<dbReference type="Pfam" id="PF22910">
    <property type="entry name" value="EDR4-like_1st"/>
    <property type="match status" value="1"/>
</dbReference>
<evidence type="ECO:0000259" key="10">
    <source>
        <dbReference type="PROSITE" id="PS51194"/>
    </source>
</evidence>
<protein>
    <submittedName>
        <fullName evidence="11">Uncharacterized protein</fullName>
    </submittedName>
</protein>
<dbReference type="CDD" id="cd18793">
    <property type="entry name" value="SF2_C_SNF"/>
    <property type="match status" value="1"/>
</dbReference>
<feature type="region of interest" description="Disordered" evidence="7">
    <location>
        <begin position="510"/>
        <end position="571"/>
    </location>
</feature>
<sequence length="2467" mass="277483">MTDIAAPKVRLVRCPRCGQLLPESADCPVYRCGGCGAILQAKCRKNDAKDTGSDVHEKSSIPTEKSTYGSEDKQSSSVHNEVMIPSSEDGSVNLNDVGERDTSLCHKPEQAEEAPFCNGDLNNGESGCESGKVDVEENEALKEPCLPATVSSPDEDQSSQLGEKVEGQLKEESLLIPEANSVLEANDGEIDSKNDSSITISGSSSQVTEEGLVEEDILANDAPQLSSGEQKEQLQTNDHIRRAFERMTSKDTFASTEYVDPVSEFSDALGDFSISPTARGSHAYEGSVSSYDPFEDQYHDRDFHKFKYPGEKMNFVPSKEWRNRGKYQVNDSMGRDARLHHPERHFTPPSFSSDMGLYAMKGSRWVQSGMAQPSSHVSPSRYHIRSERDELPPRIPRQPRAGYDHGSPSSQVYPEHDKLKLLKMVYELEDQLKRTCNLDEVASERASAGFNWKEKRRMYYDSGPLEESDSLGLNMPGYHRRTEPHNSWRSSKIPFSAEMAKRSYQSNHNHLHHFPPDYRRSEPLPPPNIYNRGLYSFHDTRNPYSPYSSRASSPQRYMDYEPSMGDSDTNSNHQRYKIREFSKYNRENHHVVKRHLRPKAGGAPLIICNQCSKLLQLPADFLLFKKRCHRLRCGACKAVLKFSVQNQIHIVPYMRDAEAPPPSEAGDYDDSTNRRRYSSTSHANGFPQGEPVSCSDDYGLSICKSCSTEGDPALLAHFHALDDSREEEKRFSLNRYRNRQGIYEPAGCSGQDEISPDAEGLSGKGNSPLHQLMGYCSVSQVFRGPEPADAGMGRKKQARPRRSGVIITDGNGEGGSKSDWAEENVGANQKVQKDELDVSDPPFFVDVECNCWALDEHFDISELVLTDLNIGGGFSGFRVENGFYQSLDYSFRFRVCNVNEFVARIKLGHWPLLSAKDVHLELVEKHSAENRENQKVVLSGSFDGPNEGVSGLVHLASLKFMSVRPLEGIAFSEDMTTLRVRVEILKRAFDACESLQDNMRQLWKKSMINVMAWLRPEVMTSEARYGICQSRAVGNDLHPDDRDTTTVNRKDIKFDVSGFYEAIKPSKTDPMLDENIPNLIPKLRPYQRRAAYWMVQNEKGALGSFGTQGTSQLVSPLCMTVGFVDSGLKMFYNPFSGSVAMRSEVFSERVSGGILADEMGLGKTVELLACILSHRWSASKSGACINEESQLRKESKESQIHIKRLKRERVECICGAVTESYRYTGLWVQCDVCDAWQHSDCVGYSARGKKVKDGSGQQKREKDIEKSRRKKNVPTIVEREGKYVCQFCLELMSVTESPVPSGATLIVCPAPILHQWQTEIIRHTNTDSVKVLVYEGVKNTSFSEEPAVEVDELVSYDIVLTTYDVLKEDLSHDSDRHEGDRRLMRYQKRYPVIPTPLTRIFWWRLCLDEAQMVESNAAAATEMALRLHSKHRWCITGTPIQRRLDDLYGLLKFLKLSPFDVPRWWNEVIRDPYEKRDVGAMEFTHNLFKQIMWRSSKRHVADELHLPPQEECLSWLSFSAIEEHFYQRQHETCVDYARELVESIKADILQREAPGSASSAPSDILITHVEAAKLLNSLLKLRQACCHPQVGSSGLRSLQHSPMSMEEVLTVLISKTKIEGEEALRRSVVALNGLAGIAIIEENPSHAVSLYKEALDLAMEHSEDFSLDPLLNIHIHHNLSEIVFKASNGSPQLQLNDGQTSGSPGNKTSKRPYFGECNDEYATKRQKLNGIEDDGSISNTPKPPTSTFDMSADALNETNECNAKPSFVSNYFSYDHLKTVCETFKQKFLSTFNSKLIIAQLEFKKSYEQVCDTFSEVKNDRSVWWLDVLHHIEQSRDSTNELIRKIGEAVLGSTNNSRSSKIGSSFRSIHGLKYYIQTGLDSLEVSRRAVLDRLLEIDETMDKPTDEDIERVGHCQNCQLNGNGPVCILCELDELFQIYEARLFRLSNARGGIIMSAEEALDLQKKKSALNQFYRTLSQANKNLSSTSRDEEIAGKRDTGEKVVVSKSPSELEVVLGVMRGYSKVHLGKEGKSAATKQLHLLEDMRKEYASARSLCIGQAQVLRAHDEIKMSTSRLRLREDENDKSLDALSLEELPANNVHYSNEKFVSLALLLRIKGKLRYLKGLVQAKQKVSPMEQKSEHSVNAYQEACPICQEKLSIQKMVFQCGHVICCKCLFELSEHKQAQAGESQRRWVMCPTCRQHTEFANIAYADDRQNKLPNSSGLHESQDSRNEASITVQGSYGTKIEAVTRRILWIKSTEPNAKVLVFSSWKDVLDVLEHAFKANSISYARMKGGRKAHTAVGQFRGQNPSVKVNTREHCQDIQVLLLLVQHGANGLNLLEARHVILVEPLLNPAAEAQAISRVHRIGQENKTLVHRFIVKNSVEESIYKLNKSRTSSSFISGNTKNQDQPVLTLKDVESLFAASPANPPPTDVKPVESLMHLPPSMAAAVAAERRLQEQTASHSS</sequence>
<dbReference type="InterPro" id="IPR048695">
    <property type="entry name" value="SHPRH_helical_2nd"/>
</dbReference>
<comment type="caution">
    <text evidence="11">The sequence shown here is derived from an EMBL/GenBank/DDBJ whole genome shotgun (WGS) entry which is preliminary data.</text>
</comment>
<feature type="domain" description="Helicase C-terminal" evidence="10">
    <location>
        <begin position="2249"/>
        <end position="2420"/>
    </location>
</feature>
<dbReference type="PROSITE" id="PS01359">
    <property type="entry name" value="ZF_PHD_1"/>
    <property type="match status" value="1"/>
</dbReference>
<dbReference type="PROSITE" id="PS00518">
    <property type="entry name" value="ZF_RING_1"/>
    <property type="match status" value="1"/>
</dbReference>
<dbReference type="InterPro" id="IPR048686">
    <property type="entry name" value="SHPRH_helical_1st"/>
</dbReference>
<feature type="region of interest" description="Disordered" evidence="7">
    <location>
        <begin position="1247"/>
        <end position="1271"/>
    </location>
</feature>
<keyword evidence="4" id="KW-0378">Hydrolase</keyword>
<keyword evidence="5" id="KW-0862">Zinc</keyword>
<dbReference type="CDD" id="cd15517">
    <property type="entry name" value="PHD_TCF19_like"/>
    <property type="match status" value="1"/>
</dbReference>
<dbReference type="InterPro" id="IPR001841">
    <property type="entry name" value="Znf_RING"/>
</dbReference>
<feature type="compositionally biased region" description="Polar residues" evidence="7">
    <location>
        <begin position="1690"/>
        <end position="1707"/>
    </location>
</feature>
<dbReference type="InterPro" id="IPR055126">
    <property type="entry name" value="EDR4-like_N"/>
</dbReference>
<dbReference type="Pfam" id="PF00271">
    <property type="entry name" value="Helicase_C"/>
    <property type="match status" value="1"/>
</dbReference>
<dbReference type="InterPro" id="IPR052583">
    <property type="entry name" value="ATP-helicase/E3_Ub-Ligase"/>
</dbReference>
<dbReference type="InterPro" id="IPR018957">
    <property type="entry name" value="Znf_C3HC4_RING-type"/>
</dbReference>
<feature type="region of interest" description="Disordered" evidence="7">
    <location>
        <begin position="1690"/>
        <end position="1713"/>
    </location>
</feature>
<feature type="domain" description="RING-type" evidence="8">
    <location>
        <begin position="2151"/>
        <end position="2201"/>
    </location>
</feature>
<dbReference type="Proteomes" id="UP001634007">
    <property type="component" value="Unassembled WGS sequence"/>
</dbReference>
<evidence type="ECO:0000259" key="9">
    <source>
        <dbReference type="PROSITE" id="PS51192"/>
    </source>
</evidence>
<feature type="compositionally biased region" description="Low complexity" evidence="7">
    <location>
        <begin position="196"/>
        <end position="205"/>
    </location>
</feature>
<dbReference type="InterPro" id="IPR021480">
    <property type="entry name" value="Zinc_ribbon_12"/>
</dbReference>
<evidence type="ECO:0000256" key="3">
    <source>
        <dbReference type="ARBA" id="ARBA00022771"/>
    </source>
</evidence>
<reference evidence="11 12" key="1">
    <citation type="submission" date="2024-11" db="EMBL/GenBank/DDBJ databases">
        <title>Chromosome-level genome assembly of Eucalyptus globulus Labill. provides insights into its genome evolution.</title>
        <authorList>
            <person name="Li X."/>
        </authorList>
    </citation>
    <scope>NUCLEOTIDE SEQUENCE [LARGE SCALE GENOMIC DNA]</scope>
    <source>
        <strain evidence="11">CL2024</strain>
        <tissue evidence="11">Fresh tender leaves</tissue>
    </source>
</reference>
<dbReference type="Gene3D" id="3.30.40.10">
    <property type="entry name" value="Zinc/RING finger domain, C3HC4 (zinc finger)"/>
    <property type="match status" value="2"/>
</dbReference>
<dbReference type="SMART" id="SM00184">
    <property type="entry name" value="RING"/>
    <property type="match status" value="1"/>
</dbReference>
<dbReference type="Pfam" id="PF00097">
    <property type="entry name" value="zf-C3HC4"/>
    <property type="match status" value="1"/>
</dbReference>
<dbReference type="GO" id="GO:0016787">
    <property type="term" value="F:hydrolase activity"/>
    <property type="evidence" value="ECO:0007669"/>
    <property type="project" value="UniProtKB-KW"/>
</dbReference>
<dbReference type="InterPro" id="IPR038718">
    <property type="entry name" value="SNF2-like_sf"/>
</dbReference>
<feature type="region of interest" description="Disordered" evidence="7">
    <location>
        <begin position="370"/>
        <end position="413"/>
    </location>
</feature>
<dbReference type="SMART" id="SM00487">
    <property type="entry name" value="DEXDc"/>
    <property type="match status" value="1"/>
</dbReference>
<dbReference type="SUPFAM" id="SSF57850">
    <property type="entry name" value="RING/U-box"/>
    <property type="match status" value="1"/>
</dbReference>
<feature type="domain" description="Helicase ATP-binding" evidence="9">
    <location>
        <begin position="1304"/>
        <end position="1457"/>
    </location>
</feature>
<dbReference type="Pfam" id="PF11331">
    <property type="entry name" value="Zn_ribbon_12"/>
    <property type="match status" value="1"/>
</dbReference>
<evidence type="ECO:0000259" key="8">
    <source>
        <dbReference type="PROSITE" id="PS50089"/>
    </source>
</evidence>
<dbReference type="InterPro" id="IPR000330">
    <property type="entry name" value="SNF2_N"/>
</dbReference>